<evidence type="ECO:0000313" key="2">
    <source>
        <dbReference type="EMBL" id="MBD2185322.1"/>
    </source>
</evidence>
<protein>
    <submittedName>
        <fullName evidence="2">Uncharacterized protein</fullName>
    </submittedName>
</protein>
<keyword evidence="3" id="KW-1185">Reference proteome</keyword>
<dbReference type="AlphaFoldDB" id="A0A926VM41"/>
<proteinExistence type="predicted"/>
<sequence length="254" mass="28665">MTNPVFVAPLFPLMYRAVGQVHGRFIPTLKKVTKGVLLTDDGLSIPARLVGRAGLFAKISPDLIRGDLVWSAYPHTEVALWFEKSKVFLPKDEALEAVKNQPLPALWLELRDIRQPKKDQTIEEVRQGNNYFSIRGQIIKQDETDGKLIVRICRNKIPKGKEKDIQNQPFNLMIDGFLPGNVEGQFWDFDVSREGEILIMENGTCVADLSEPKPEPPPSPAESKQKEQRKKKQTDASGTKTQPKKTGKIIRLVK</sequence>
<feature type="region of interest" description="Disordered" evidence="1">
    <location>
        <begin position="206"/>
        <end position="254"/>
    </location>
</feature>
<organism evidence="2 3">
    <name type="scientific">Aerosakkonema funiforme FACHB-1375</name>
    <dbReference type="NCBI Taxonomy" id="2949571"/>
    <lineage>
        <taxon>Bacteria</taxon>
        <taxon>Bacillati</taxon>
        <taxon>Cyanobacteriota</taxon>
        <taxon>Cyanophyceae</taxon>
        <taxon>Oscillatoriophycideae</taxon>
        <taxon>Aerosakkonematales</taxon>
        <taxon>Aerosakkonemataceae</taxon>
        <taxon>Aerosakkonema</taxon>
    </lineage>
</organism>
<gene>
    <name evidence="2" type="ORF">H6G03_30315</name>
</gene>
<evidence type="ECO:0000313" key="3">
    <source>
        <dbReference type="Proteomes" id="UP000641646"/>
    </source>
</evidence>
<accession>A0A926VM41</accession>
<dbReference type="RefSeq" id="WP_190473464.1">
    <property type="nucleotide sequence ID" value="NZ_JACJPW010000116.1"/>
</dbReference>
<reference evidence="2" key="2">
    <citation type="submission" date="2020-08" db="EMBL/GenBank/DDBJ databases">
        <authorList>
            <person name="Chen M."/>
            <person name="Teng W."/>
            <person name="Zhao L."/>
            <person name="Hu C."/>
            <person name="Zhou Y."/>
            <person name="Han B."/>
            <person name="Song L."/>
            <person name="Shu W."/>
        </authorList>
    </citation>
    <scope>NUCLEOTIDE SEQUENCE</scope>
    <source>
        <strain evidence="2">FACHB-1375</strain>
    </source>
</reference>
<comment type="caution">
    <text evidence="2">The sequence shown here is derived from an EMBL/GenBank/DDBJ whole genome shotgun (WGS) entry which is preliminary data.</text>
</comment>
<reference evidence="2" key="1">
    <citation type="journal article" date="2015" name="ISME J.">
        <title>Draft Genome Sequence of Streptomyces incarnatus NRRL8089, which Produces the Nucleoside Antibiotic Sinefungin.</title>
        <authorList>
            <person name="Oshima K."/>
            <person name="Hattori M."/>
            <person name="Shimizu H."/>
            <person name="Fukuda K."/>
            <person name="Nemoto M."/>
            <person name="Inagaki K."/>
            <person name="Tamura T."/>
        </authorList>
    </citation>
    <scope>NUCLEOTIDE SEQUENCE</scope>
    <source>
        <strain evidence="2">FACHB-1375</strain>
    </source>
</reference>
<evidence type="ECO:0000256" key="1">
    <source>
        <dbReference type="SAM" id="MobiDB-lite"/>
    </source>
</evidence>
<dbReference type="EMBL" id="JACJPW010000116">
    <property type="protein sequence ID" value="MBD2185322.1"/>
    <property type="molecule type" value="Genomic_DNA"/>
</dbReference>
<feature type="compositionally biased region" description="Basic residues" evidence="1">
    <location>
        <begin position="242"/>
        <end position="254"/>
    </location>
</feature>
<name>A0A926VM41_9CYAN</name>
<dbReference type="Proteomes" id="UP000641646">
    <property type="component" value="Unassembled WGS sequence"/>
</dbReference>